<accession>A0A494W1M1</accession>
<proteinExistence type="predicted"/>
<name>A0A494W1M1_9SPHI</name>
<gene>
    <name evidence="1" type="ORF">HYN43_018485</name>
</gene>
<dbReference type="AlphaFoldDB" id="A0A494W1M1"/>
<reference evidence="1 2" key="1">
    <citation type="submission" date="2018-10" db="EMBL/GenBank/DDBJ databases">
        <title>Genome sequencing of Mucilaginibacter sp. HYN0043.</title>
        <authorList>
            <person name="Kim M."/>
            <person name="Yi H."/>
        </authorList>
    </citation>
    <scope>NUCLEOTIDE SEQUENCE [LARGE SCALE GENOMIC DNA]</scope>
    <source>
        <strain evidence="1 2">HYN0043</strain>
    </source>
</reference>
<protein>
    <submittedName>
        <fullName evidence="1">DUF4276 family protein</fullName>
    </submittedName>
</protein>
<keyword evidence="2" id="KW-1185">Reference proteome</keyword>
<evidence type="ECO:0000313" key="1">
    <source>
        <dbReference type="EMBL" id="AYL97172.1"/>
    </source>
</evidence>
<evidence type="ECO:0000313" key="2">
    <source>
        <dbReference type="Proteomes" id="UP000270046"/>
    </source>
</evidence>
<dbReference type="Proteomes" id="UP000270046">
    <property type="component" value="Chromosome"/>
</dbReference>
<organism evidence="1 2">
    <name type="scientific">Mucilaginibacter celer</name>
    <dbReference type="NCBI Taxonomy" id="2305508"/>
    <lineage>
        <taxon>Bacteria</taxon>
        <taxon>Pseudomonadati</taxon>
        <taxon>Bacteroidota</taxon>
        <taxon>Sphingobacteriia</taxon>
        <taxon>Sphingobacteriales</taxon>
        <taxon>Sphingobacteriaceae</taxon>
        <taxon>Mucilaginibacter</taxon>
    </lineage>
</organism>
<dbReference type="KEGG" id="muh:HYN43_018485"/>
<sequence length="189" mass="22018">MIKVGLVGEDPNDTSSIKNLLDQRYKGKVQFKELAKNSTGANLDSLGKFKRVLKKKFDDSGCAFIVYIRDLDELESHKVKLTERFKWFRELDDHVESKGLLMLNIWELEALILGDIDTFNKIYSINYKTGNPMFVRDPKKILMGATAKMRKQFEEAHCPEIFKQLNIDKVEKNCSCFKKFITEFNEKLH</sequence>
<dbReference type="EMBL" id="CP032869">
    <property type="protein sequence ID" value="AYL97172.1"/>
    <property type="molecule type" value="Genomic_DNA"/>
</dbReference>
<dbReference type="RefSeq" id="WP_119410749.1">
    <property type="nucleotide sequence ID" value="NZ_CP032869.1"/>
</dbReference>
<dbReference type="OrthoDB" id="881766at2"/>